<organism evidence="2">
    <name type="scientific">Planktothricoides sp. SpSt-374</name>
    <dbReference type="NCBI Taxonomy" id="2282167"/>
    <lineage>
        <taxon>Bacteria</taxon>
        <taxon>Bacillati</taxon>
        <taxon>Cyanobacteriota</taxon>
        <taxon>Cyanophyceae</taxon>
        <taxon>Oscillatoriophycideae</taxon>
        <taxon>Oscillatoriales</taxon>
        <taxon>Oscillatoriaceae</taxon>
        <taxon>Planktothricoides</taxon>
    </lineage>
</organism>
<evidence type="ECO:0000313" key="2">
    <source>
        <dbReference type="EMBL" id="HGG00674.1"/>
    </source>
</evidence>
<protein>
    <submittedName>
        <fullName evidence="2">Uncharacterized protein</fullName>
    </submittedName>
</protein>
<keyword evidence="1" id="KW-0812">Transmembrane</keyword>
<keyword evidence="1" id="KW-1133">Transmembrane helix</keyword>
<comment type="caution">
    <text evidence="2">The sequence shown here is derived from an EMBL/GenBank/DDBJ whole genome shotgun (WGS) entry which is preliminary data.</text>
</comment>
<feature type="transmembrane region" description="Helical" evidence="1">
    <location>
        <begin position="20"/>
        <end position="42"/>
    </location>
</feature>
<gene>
    <name evidence="2" type="ORF">ENR15_08500</name>
</gene>
<reference evidence="2" key="1">
    <citation type="journal article" date="2020" name="mSystems">
        <title>Genome- and Community-Level Interaction Insights into Carbon Utilization and Element Cycling Functions of Hydrothermarchaeota in Hydrothermal Sediment.</title>
        <authorList>
            <person name="Zhou Z."/>
            <person name="Liu Y."/>
            <person name="Xu W."/>
            <person name="Pan J."/>
            <person name="Luo Z.H."/>
            <person name="Li M."/>
        </authorList>
    </citation>
    <scope>NUCLEOTIDE SEQUENCE [LARGE SCALE GENOMIC DNA]</scope>
    <source>
        <strain evidence="2">SpSt-374</strain>
    </source>
</reference>
<keyword evidence="1" id="KW-0472">Membrane</keyword>
<sequence length="64" mass="7368">MLFRDKKLNLVHSPQNQGSVILEIIVVLLVLGAFLYVIWPIIMRNLSEDNNSYQILTAKKNLQT</sequence>
<proteinExistence type="predicted"/>
<dbReference type="EMBL" id="DSPX01000083">
    <property type="protein sequence ID" value="HGG00674.1"/>
    <property type="molecule type" value="Genomic_DNA"/>
</dbReference>
<accession>A0A7C3VG84</accession>
<evidence type="ECO:0000256" key="1">
    <source>
        <dbReference type="SAM" id="Phobius"/>
    </source>
</evidence>
<dbReference type="AlphaFoldDB" id="A0A7C3VG84"/>
<name>A0A7C3VG84_9CYAN</name>